<dbReference type="Pfam" id="PF02638">
    <property type="entry name" value="GHL10"/>
    <property type="match status" value="1"/>
</dbReference>
<dbReference type="PANTHER" id="PTHR43405:SF1">
    <property type="entry name" value="GLYCOSYL HYDROLASE DIGH"/>
    <property type="match status" value="1"/>
</dbReference>
<evidence type="ECO:0000256" key="2">
    <source>
        <dbReference type="SAM" id="SignalP"/>
    </source>
</evidence>
<dbReference type="Proteomes" id="UP000184509">
    <property type="component" value="Unassembled WGS sequence"/>
</dbReference>
<gene>
    <name evidence="4" type="ORF">SAMN05444405_11636</name>
</gene>
<keyword evidence="1 2" id="KW-0732">Signal</keyword>
<organism evidence="4 5">
    <name type="scientific">Bacteroides luti</name>
    <dbReference type="NCBI Taxonomy" id="1297750"/>
    <lineage>
        <taxon>Bacteria</taxon>
        <taxon>Pseudomonadati</taxon>
        <taxon>Bacteroidota</taxon>
        <taxon>Bacteroidia</taxon>
        <taxon>Bacteroidales</taxon>
        <taxon>Bacteroidaceae</taxon>
        <taxon>Bacteroides</taxon>
    </lineage>
</organism>
<name>A0A1M5FB61_9BACE</name>
<dbReference type="InterPro" id="IPR052177">
    <property type="entry name" value="Divisome_Glycosyl_Hydrolase"/>
</dbReference>
<feature type="chain" id="PRO_5012951474" evidence="2">
    <location>
        <begin position="21"/>
        <end position="559"/>
    </location>
</feature>
<feature type="signal peptide" evidence="2">
    <location>
        <begin position="1"/>
        <end position="20"/>
    </location>
</feature>
<keyword evidence="4" id="KW-0449">Lipoprotein</keyword>
<reference evidence="4 5" key="1">
    <citation type="submission" date="2016-11" db="EMBL/GenBank/DDBJ databases">
        <authorList>
            <person name="Jaros S."/>
            <person name="Januszkiewicz K."/>
            <person name="Wedrychowicz H."/>
        </authorList>
    </citation>
    <scope>NUCLEOTIDE SEQUENCE [LARGE SCALE GENOMIC DNA]</scope>
    <source>
        <strain evidence="4 5">DSM 26991</strain>
    </source>
</reference>
<dbReference type="PANTHER" id="PTHR43405">
    <property type="entry name" value="GLYCOSYL HYDROLASE DIGH"/>
    <property type="match status" value="1"/>
</dbReference>
<dbReference type="AlphaFoldDB" id="A0A1M5FB61"/>
<dbReference type="OrthoDB" id="9773203at2"/>
<evidence type="ECO:0000313" key="5">
    <source>
        <dbReference type="Proteomes" id="UP000184509"/>
    </source>
</evidence>
<feature type="domain" description="Glycosyl hydrolase-like 10" evidence="3">
    <location>
        <begin position="25"/>
        <end position="298"/>
    </location>
</feature>
<dbReference type="STRING" id="1297750.SAMN05444405_11636"/>
<dbReference type="InterPro" id="IPR013783">
    <property type="entry name" value="Ig-like_fold"/>
</dbReference>
<evidence type="ECO:0000313" key="4">
    <source>
        <dbReference type="EMBL" id="SHF88850.1"/>
    </source>
</evidence>
<accession>A0A1M5FB61</accession>
<dbReference type="RefSeq" id="WP_073403282.1">
    <property type="nucleotide sequence ID" value="NZ_FQTV01000016.1"/>
</dbReference>
<dbReference type="InterPro" id="IPR017853">
    <property type="entry name" value="GH"/>
</dbReference>
<dbReference type="Gene3D" id="3.20.20.80">
    <property type="entry name" value="Glycosidases"/>
    <property type="match status" value="1"/>
</dbReference>
<dbReference type="Gene3D" id="2.60.40.10">
    <property type="entry name" value="Immunoglobulins"/>
    <property type="match status" value="1"/>
</dbReference>
<evidence type="ECO:0000259" key="3">
    <source>
        <dbReference type="Pfam" id="PF02638"/>
    </source>
</evidence>
<keyword evidence="5" id="KW-1185">Reference proteome</keyword>
<dbReference type="InterPro" id="IPR003790">
    <property type="entry name" value="GHL10"/>
</dbReference>
<dbReference type="SUPFAM" id="SSF51445">
    <property type="entry name" value="(Trans)glycosidases"/>
    <property type="match status" value="1"/>
</dbReference>
<evidence type="ECO:0000256" key="1">
    <source>
        <dbReference type="ARBA" id="ARBA00022729"/>
    </source>
</evidence>
<proteinExistence type="predicted"/>
<sequence>MKHTYLILLFLCFFITNTQAQPKNEIRATWLTTIYGLDWPTVKATSPTTINKQKAELCRILDELKAANFNTVLLQTRLRGDVIYPSSIETYNETLTGKAGCSPGYDALAFAIEECHKRGMECHAWIVSIPLGKENHVKALGNKSVTKKHPQICKRYQGEWFLDPGNPATKDYLFSIVKEIITGYDVDGIHLDYIRYPDRPNDFPDKEMFRKYGNGKSLDSWRRDNITAIVRHLYQQVKQIKPWVKMSSSPVGKFKDTSHYPSGGWNAYHTVYQDAQGWLREGIQDILFPMMYFNGNNFYPFALDWQENSFGRCVVPGLGIYFLDPAEKDWPLSEIERQIYFTRRHGLTGQAFYRTEYLLKNTKHLFDELNGLHYSSPALQPKMKWLDNTAPTRPNDLSSNRIGSTVQLSWQPSTDNDSRTAPYYIVYASDKFPVDISKPYNIVAHDIRENHYAYKEETARENKRYFAVTATDRFGNESAAVQLTLPDNKLQLSQDSLLLQLPKSEELESITITDLTGRCVLHSKYEEKISLKSLQKGLYKVLFTDKNGQIHPSTKMLAR</sequence>
<protein>
    <submittedName>
        <fullName evidence="4">Uncharacterized lipoprotein YddW, UPF0748 family</fullName>
    </submittedName>
</protein>
<dbReference type="EMBL" id="FQTV01000016">
    <property type="protein sequence ID" value="SHF88850.1"/>
    <property type="molecule type" value="Genomic_DNA"/>
</dbReference>